<dbReference type="GO" id="GO:0043856">
    <property type="term" value="F:anti-sigma factor antagonist activity"/>
    <property type="evidence" value="ECO:0007669"/>
    <property type="project" value="InterPro"/>
</dbReference>
<dbReference type="NCBIfam" id="TIGR00377">
    <property type="entry name" value="ant_ant_sig"/>
    <property type="match status" value="1"/>
</dbReference>
<dbReference type="AlphaFoldDB" id="A0A1J0WKY6"/>
<dbReference type="Proteomes" id="UP000181897">
    <property type="component" value="Chromosome"/>
</dbReference>
<dbReference type="CDD" id="cd07043">
    <property type="entry name" value="STAS_anti-anti-sigma_factors"/>
    <property type="match status" value="1"/>
</dbReference>
<dbReference type="RefSeq" id="WP_071973183.1">
    <property type="nucleotide sequence ID" value="NZ_CP018076.1"/>
</dbReference>
<feature type="domain" description="STAS" evidence="3">
    <location>
        <begin position="21"/>
        <end position="110"/>
    </location>
</feature>
<dbReference type="PANTHER" id="PTHR33495">
    <property type="entry name" value="ANTI-SIGMA FACTOR ANTAGONIST TM_1081-RELATED-RELATED"/>
    <property type="match status" value="1"/>
</dbReference>
<gene>
    <name evidence="4" type="ORF">BOO69_16595</name>
</gene>
<proteinExistence type="inferred from homology"/>
<evidence type="ECO:0000313" key="5">
    <source>
        <dbReference type="Proteomes" id="UP000181897"/>
    </source>
</evidence>
<accession>A0A1J0WKY6</accession>
<evidence type="ECO:0000313" key="4">
    <source>
        <dbReference type="EMBL" id="APE44838.1"/>
    </source>
</evidence>
<dbReference type="PANTHER" id="PTHR33495:SF2">
    <property type="entry name" value="ANTI-SIGMA FACTOR ANTAGONIST TM_1081-RELATED"/>
    <property type="match status" value="1"/>
</dbReference>
<sequence length="112" mass="12336">MEVSIKTEDDFCVITLRDRRIDAAVALDFKETMRRATRDGPAHIILDLGSVTFIDSSGLGAIVATMKFLAPNRSLILAGMTPPVDKVFRLTRMDTVFAIHATVDDALAMQRV</sequence>
<comment type="similarity">
    <text evidence="1 2">Belongs to the anti-sigma-factor antagonist family.</text>
</comment>
<dbReference type="SUPFAM" id="SSF52091">
    <property type="entry name" value="SpoIIaa-like"/>
    <property type="match status" value="1"/>
</dbReference>
<dbReference type="PROSITE" id="PS50801">
    <property type="entry name" value="STAS"/>
    <property type="match status" value="1"/>
</dbReference>
<organism evidence="4 5">
    <name type="scientific">Sulfitobacter alexandrii</name>
    <dbReference type="NCBI Taxonomy" id="1917485"/>
    <lineage>
        <taxon>Bacteria</taxon>
        <taxon>Pseudomonadati</taxon>
        <taxon>Pseudomonadota</taxon>
        <taxon>Alphaproteobacteria</taxon>
        <taxon>Rhodobacterales</taxon>
        <taxon>Roseobacteraceae</taxon>
        <taxon>Sulfitobacter</taxon>
    </lineage>
</organism>
<dbReference type="EMBL" id="CP018076">
    <property type="protein sequence ID" value="APE44838.1"/>
    <property type="molecule type" value="Genomic_DNA"/>
</dbReference>
<dbReference type="STRING" id="1917485.BOO69_16595"/>
<evidence type="ECO:0000259" key="3">
    <source>
        <dbReference type="PROSITE" id="PS50801"/>
    </source>
</evidence>
<name>A0A1J0WKY6_9RHOB</name>
<dbReference type="OrthoDB" id="9796076at2"/>
<evidence type="ECO:0000256" key="2">
    <source>
        <dbReference type="RuleBase" id="RU003749"/>
    </source>
</evidence>
<dbReference type="InterPro" id="IPR036513">
    <property type="entry name" value="STAS_dom_sf"/>
</dbReference>
<protein>
    <recommendedName>
        <fullName evidence="2">Anti-sigma factor antagonist</fullName>
    </recommendedName>
</protein>
<reference evidence="4 5" key="1">
    <citation type="submission" date="2016-11" db="EMBL/GenBank/DDBJ databases">
        <title>Complete genome sequence of Sulfitobacter sp. AM1-D1, a toxic bacteria associated with marine dinoflagellate Alexandrium minutum in East China Sea.</title>
        <authorList>
            <person name="Yang Q."/>
            <person name="Zhang X."/>
            <person name="Tian X."/>
        </authorList>
    </citation>
    <scope>NUCLEOTIDE SEQUENCE [LARGE SCALE GENOMIC DNA]</scope>
    <source>
        <strain evidence="4 5">AM1-D1</strain>
    </source>
</reference>
<dbReference type="Pfam" id="PF01740">
    <property type="entry name" value="STAS"/>
    <property type="match status" value="1"/>
</dbReference>
<dbReference type="InterPro" id="IPR003658">
    <property type="entry name" value="Anti-sigma_ant"/>
</dbReference>
<keyword evidence="5" id="KW-1185">Reference proteome</keyword>
<dbReference type="Gene3D" id="3.30.750.24">
    <property type="entry name" value="STAS domain"/>
    <property type="match status" value="1"/>
</dbReference>
<dbReference type="InterPro" id="IPR002645">
    <property type="entry name" value="STAS_dom"/>
</dbReference>
<evidence type="ECO:0000256" key="1">
    <source>
        <dbReference type="ARBA" id="ARBA00009013"/>
    </source>
</evidence>
<dbReference type="KEGG" id="suam:BOO69_16595"/>